<accession>A0A6P2CUI4</accession>
<dbReference type="KEGG" id="gms:SOIL9_51410"/>
<sequence length="209" mass="21739">MRQIHFRRLGALAVFAFAAAGSGCASMNNTEKGAIGGGVVGTALGTAVGAATGHTGAGAVIGGLAGTATGALVGNDIDKQERRDRDINQAAALAAAQQQQQRMGMFDVIRLAQGGHDDTVIINQIRTTGSTFQLTASDLDELKRAGVSSRVIAEMQAARPAPARVIVRDGPPVVYDSGPPVYVRPAPVVVVGPPRPYYYGYGGGYYRRW</sequence>
<feature type="domain" description="Glycine zipper" evidence="2">
    <location>
        <begin position="36"/>
        <end position="81"/>
    </location>
</feature>
<keyword evidence="4" id="KW-1185">Reference proteome</keyword>
<organism evidence="3 4">
    <name type="scientific">Gemmata massiliana</name>
    <dbReference type="NCBI Taxonomy" id="1210884"/>
    <lineage>
        <taxon>Bacteria</taxon>
        <taxon>Pseudomonadati</taxon>
        <taxon>Planctomycetota</taxon>
        <taxon>Planctomycetia</taxon>
        <taxon>Gemmatales</taxon>
        <taxon>Gemmataceae</taxon>
        <taxon>Gemmata</taxon>
    </lineage>
</organism>
<evidence type="ECO:0000313" key="3">
    <source>
        <dbReference type="EMBL" id="VTR92573.1"/>
    </source>
</evidence>
<evidence type="ECO:0000259" key="2">
    <source>
        <dbReference type="Pfam" id="PF13488"/>
    </source>
</evidence>
<reference evidence="3 4" key="1">
    <citation type="submission" date="2019-05" db="EMBL/GenBank/DDBJ databases">
        <authorList>
            <consortium name="Science for Life Laboratories"/>
        </authorList>
    </citation>
    <scope>NUCLEOTIDE SEQUENCE [LARGE SCALE GENOMIC DNA]</scope>
    <source>
        <strain evidence="3">Soil9</strain>
    </source>
</reference>
<protein>
    <recommendedName>
        <fullName evidence="2">Glycine zipper domain-containing protein</fullName>
    </recommendedName>
</protein>
<proteinExistence type="predicted"/>
<dbReference type="PROSITE" id="PS51257">
    <property type="entry name" value="PROKAR_LIPOPROTEIN"/>
    <property type="match status" value="1"/>
</dbReference>
<feature type="signal peptide" evidence="1">
    <location>
        <begin position="1"/>
        <end position="25"/>
    </location>
</feature>
<feature type="chain" id="PRO_5026989604" description="Glycine zipper domain-containing protein" evidence="1">
    <location>
        <begin position="26"/>
        <end position="209"/>
    </location>
</feature>
<name>A0A6P2CUI4_9BACT</name>
<keyword evidence="1" id="KW-0732">Signal</keyword>
<dbReference type="Proteomes" id="UP000464178">
    <property type="component" value="Chromosome"/>
</dbReference>
<evidence type="ECO:0000313" key="4">
    <source>
        <dbReference type="Proteomes" id="UP000464178"/>
    </source>
</evidence>
<gene>
    <name evidence="3" type="ORF">SOIL9_51410</name>
</gene>
<dbReference type="InterPro" id="IPR039567">
    <property type="entry name" value="Gly-zipper"/>
</dbReference>
<dbReference type="EMBL" id="LR593886">
    <property type="protein sequence ID" value="VTR92573.1"/>
    <property type="molecule type" value="Genomic_DNA"/>
</dbReference>
<dbReference type="Pfam" id="PF13488">
    <property type="entry name" value="Gly-zipper_Omp"/>
    <property type="match status" value="1"/>
</dbReference>
<evidence type="ECO:0000256" key="1">
    <source>
        <dbReference type="SAM" id="SignalP"/>
    </source>
</evidence>
<dbReference type="AlphaFoldDB" id="A0A6P2CUI4"/>